<sequence length="176" mass="19253">MDIVVAQKLLVGSKFYMMTTLGYILGLDLVTASFFKVQLPDEARNSRTAKFAGGQHSKLYLVDAKGLQLCIWHGDGVGQWVLVDTISVREACGHLNVQRWKPDDGCTAPVKVFAVGDNAEFVILELVASGIVCCMQVGNRVVEKVAVGVLQNYTARVLPITMVWPPIFPVDKASQE</sequence>
<dbReference type="EMBL" id="GBRH01278702">
    <property type="protein sequence ID" value="JAD19193.1"/>
    <property type="molecule type" value="Transcribed_RNA"/>
</dbReference>
<evidence type="ECO:0000256" key="1">
    <source>
        <dbReference type="SAM" id="Phobius"/>
    </source>
</evidence>
<organism evidence="3">
    <name type="scientific">Arundo donax</name>
    <name type="common">Giant reed</name>
    <name type="synonym">Donax arundinaceus</name>
    <dbReference type="NCBI Taxonomy" id="35708"/>
    <lineage>
        <taxon>Eukaryota</taxon>
        <taxon>Viridiplantae</taxon>
        <taxon>Streptophyta</taxon>
        <taxon>Embryophyta</taxon>
        <taxon>Tracheophyta</taxon>
        <taxon>Spermatophyta</taxon>
        <taxon>Magnoliopsida</taxon>
        <taxon>Liliopsida</taxon>
        <taxon>Poales</taxon>
        <taxon>Poaceae</taxon>
        <taxon>PACMAD clade</taxon>
        <taxon>Arundinoideae</taxon>
        <taxon>Arundineae</taxon>
        <taxon>Arundo</taxon>
    </lineage>
</organism>
<name>A0A0A8Y1Z9_ARUDO</name>
<reference evidence="3" key="2">
    <citation type="journal article" date="2015" name="Data Brief">
        <title>Shoot transcriptome of the giant reed, Arundo donax.</title>
        <authorList>
            <person name="Barrero R.A."/>
            <person name="Guerrero F.D."/>
            <person name="Moolhuijzen P."/>
            <person name="Goolsby J.A."/>
            <person name="Tidwell J."/>
            <person name="Bellgard S.E."/>
            <person name="Bellgard M.I."/>
        </authorList>
    </citation>
    <scope>NUCLEOTIDE SEQUENCE</scope>
    <source>
        <tissue evidence="3">Shoot tissue taken approximately 20 cm above the soil surface</tissue>
    </source>
</reference>
<dbReference type="PANTHER" id="PTHR33207">
    <property type="entry name" value="F-BOX DOMAIN CONTAINING PROTEIN-RELATED"/>
    <property type="match status" value="1"/>
</dbReference>
<evidence type="ECO:0000313" key="3">
    <source>
        <dbReference type="EMBL" id="JAD19193.1"/>
    </source>
</evidence>
<keyword evidence="1" id="KW-1133">Transmembrane helix</keyword>
<dbReference type="Pfam" id="PF23635">
    <property type="entry name" value="Beta-prop_AT5G49610-like"/>
    <property type="match status" value="1"/>
</dbReference>
<dbReference type="InterPro" id="IPR056594">
    <property type="entry name" value="AT5G49610-like_b-prop"/>
</dbReference>
<proteinExistence type="predicted"/>
<evidence type="ECO:0000259" key="2">
    <source>
        <dbReference type="Pfam" id="PF23635"/>
    </source>
</evidence>
<feature type="domain" description="F-box protein AT5G49610-like beta-propeller" evidence="2">
    <location>
        <begin position="7"/>
        <end position="168"/>
    </location>
</feature>
<protein>
    <recommendedName>
        <fullName evidence="2">F-box protein AT5G49610-like beta-propeller domain-containing protein</fullName>
    </recommendedName>
</protein>
<feature type="transmembrane region" description="Helical" evidence="1">
    <location>
        <begin position="15"/>
        <end position="37"/>
    </location>
</feature>
<accession>A0A0A8Y1Z9</accession>
<keyword evidence="1" id="KW-0472">Membrane</keyword>
<reference evidence="3" key="1">
    <citation type="submission" date="2014-09" db="EMBL/GenBank/DDBJ databases">
        <authorList>
            <person name="Magalhaes I.L.F."/>
            <person name="Oliveira U."/>
            <person name="Santos F.R."/>
            <person name="Vidigal T.H.D.A."/>
            <person name="Brescovit A.D."/>
            <person name="Santos A.J."/>
        </authorList>
    </citation>
    <scope>NUCLEOTIDE SEQUENCE</scope>
    <source>
        <tissue evidence="3">Shoot tissue taken approximately 20 cm above the soil surface</tissue>
    </source>
</reference>
<keyword evidence="1" id="KW-0812">Transmembrane</keyword>
<dbReference type="AlphaFoldDB" id="A0A0A8Y1Z9"/>